<dbReference type="eggNOG" id="COG1106">
    <property type="taxonomic scope" value="Bacteria"/>
</dbReference>
<protein>
    <submittedName>
        <fullName evidence="3">AAA family ATPase</fullName>
    </submittedName>
    <submittedName>
        <fullName evidence="2">Predicted ATPase</fullName>
    </submittedName>
</protein>
<dbReference type="Proteomes" id="UP000477156">
    <property type="component" value="Unassembled WGS sequence"/>
</dbReference>
<dbReference type="EMBL" id="WWVF01000004">
    <property type="protein sequence ID" value="MZS88040.1"/>
    <property type="molecule type" value="Genomic_DNA"/>
</dbReference>
<reference evidence="5 7" key="3">
    <citation type="submission" date="2019-07" db="EMBL/GenBank/DDBJ databases">
        <authorList>
            <person name="Chang H.-W."/>
            <person name="Raman A."/>
            <person name="Venkatesh S."/>
            <person name="Gehrig J."/>
        </authorList>
    </citation>
    <scope>NUCLEOTIDE SEQUENCE [LARGE SCALE GENOMIC DNA]</scope>
    <source>
        <strain evidence="5">Blautia_wexlerae_LFYP_14</strain>
    </source>
</reference>
<evidence type="ECO:0000259" key="1">
    <source>
        <dbReference type="Pfam" id="PF13304"/>
    </source>
</evidence>
<keyword evidence="7" id="KW-1185">Reference proteome</keyword>
<evidence type="ECO:0000313" key="8">
    <source>
        <dbReference type="Proteomes" id="UP000477156"/>
    </source>
</evidence>
<dbReference type="RefSeq" id="WP_020993632.1">
    <property type="nucleotide sequence ID" value="NZ_CABHOF010000037.1"/>
</dbReference>
<evidence type="ECO:0000313" key="3">
    <source>
        <dbReference type="EMBL" id="MZL34010.1"/>
    </source>
</evidence>
<dbReference type="GO" id="GO:0005524">
    <property type="term" value="F:ATP binding"/>
    <property type="evidence" value="ECO:0007669"/>
    <property type="project" value="InterPro"/>
</dbReference>
<dbReference type="EMBL" id="CABHOF010000037">
    <property type="protein sequence ID" value="VUX64881.1"/>
    <property type="molecule type" value="Genomic_DNA"/>
</dbReference>
<gene>
    <name evidence="5" type="ORF">BWLFYP14_01728</name>
    <name evidence="2" type="ORF">ERS852478_00793</name>
    <name evidence="4" type="ORF">GT712_02805</name>
    <name evidence="3" type="ORF">GT728_12560</name>
</gene>
<dbReference type="Proteomes" id="UP000095431">
    <property type="component" value="Unassembled WGS sequence"/>
</dbReference>
<dbReference type="AlphaFoldDB" id="A0A173YXW4"/>
<evidence type="ECO:0000313" key="2">
    <source>
        <dbReference type="EMBL" id="CUN68350.1"/>
    </source>
</evidence>
<evidence type="ECO:0000313" key="6">
    <source>
        <dbReference type="Proteomes" id="UP000095431"/>
    </source>
</evidence>
<organism evidence="2 6">
    <name type="scientific">Blautia wexlerae</name>
    <dbReference type="NCBI Taxonomy" id="418240"/>
    <lineage>
        <taxon>Bacteria</taxon>
        <taxon>Bacillati</taxon>
        <taxon>Bacillota</taxon>
        <taxon>Clostridia</taxon>
        <taxon>Lachnospirales</taxon>
        <taxon>Lachnospiraceae</taxon>
        <taxon>Blautia</taxon>
    </lineage>
</organism>
<proteinExistence type="predicted"/>
<dbReference type="EMBL" id="WWVQ01000030">
    <property type="protein sequence ID" value="MZL34010.1"/>
    <property type="molecule type" value="Genomic_DNA"/>
</dbReference>
<reference evidence="2 6" key="1">
    <citation type="submission" date="2015-09" db="EMBL/GenBank/DDBJ databases">
        <authorList>
            <consortium name="Pathogen Informatics"/>
        </authorList>
    </citation>
    <scope>NUCLEOTIDE SEQUENCE [LARGE SCALE GENOMIC DNA]</scope>
    <source>
        <strain evidence="2 6">2789STDY5834863</strain>
    </source>
</reference>
<dbReference type="PANTHER" id="PTHR40396:SF1">
    <property type="entry name" value="ATPASE AAA-TYPE CORE DOMAIN-CONTAINING PROTEIN"/>
    <property type="match status" value="1"/>
</dbReference>
<dbReference type="PANTHER" id="PTHR40396">
    <property type="entry name" value="ATPASE-LIKE PROTEIN"/>
    <property type="match status" value="1"/>
</dbReference>
<reference evidence="8 9" key="2">
    <citation type="journal article" date="2019" name="Nat. Med.">
        <title>A library of human gut bacterial isolates paired with longitudinal multiomics data enables mechanistic microbiome research.</title>
        <authorList>
            <person name="Poyet M."/>
            <person name="Groussin M."/>
            <person name="Gibbons S.M."/>
            <person name="Avila-Pacheco J."/>
            <person name="Jiang X."/>
            <person name="Kearney S.M."/>
            <person name="Perrotta A.R."/>
            <person name="Berdy B."/>
            <person name="Zhao S."/>
            <person name="Lieberman T.D."/>
            <person name="Swanson P.K."/>
            <person name="Smith M."/>
            <person name="Roesemann S."/>
            <person name="Alexander J.E."/>
            <person name="Rich S.A."/>
            <person name="Livny J."/>
            <person name="Vlamakis H."/>
            <person name="Clish C."/>
            <person name="Bullock K."/>
            <person name="Deik A."/>
            <person name="Scott J."/>
            <person name="Pierce K.A."/>
            <person name="Xavier R.J."/>
            <person name="Alm E.J."/>
        </authorList>
    </citation>
    <scope>NUCLEOTIDE SEQUENCE [LARGE SCALE GENOMIC DNA]</scope>
    <source>
        <strain evidence="3 9">BIOML-A1</strain>
        <strain evidence="4 8">BIOML-A12</strain>
    </source>
</reference>
<evidence type="ECO:0000313" key="9">
    <source>
        <dbReference type="Proteomes" id="UP000477285"/>
    </source>
</evidence>
<sequence>MLLNFKMENFRSFKDETFFTMLSSKQKTHNDYVIDKSVNGNKLRVLPMTVIYGANACGKSNIVLAMDILKKMVMKGTLNCKELESYKSMLSFIRDTSWYDPVSLEITFSTQNNIYRYGIKFTDIDVYKIEEEVLYVNDDLFFSRDDENQIYVDVKKLVKKGYINKDDADFSERLIHKLNQTLDKQKLVVAGAISNLFDKKYFEDFNLWFEKFNVIMNANDMNFRQKDLKTIFNKKPDKDIRRNIFESASVKEVMNIAEFGNQKIGFMAETDNDELSMCSMYQVPLRKDEQPQKKYAISMIVDSELMESRGTIHLIRLLQPFIDVLDNGGVIVLDEMDASLHFEIVVSLIRIFNNKDINKNNAQLIFNTHNPIYLDGELLRHDQIVMVEKRRNDMVSEIYSLADYKLRPEERILKNYLNGKYGALPHMDLEIAFKHILEREANNLESSKEQ</sequence>
<name>A0A173YXW4_9FIRM</name>
<dbReference type="EMBL" id="CYZN01000004">
    <property type="protein sequence ID" value="CUN68350.1"/>
    <property type="molecule type" value="Genomic_DNA"/>
</dbReference>
<evidence type="ECO:0000313" key="5">
    <source>
        <dbReference type="EMBL" id="VUX64881.1"/>
    </source>
</evidence>
<dbReference type="Pfam" id="PF13304">
    <property type="entry name" value="AAA_21"/>
    <property type="match status" value="1"/>
</dbReference>
<evidence type="ECO:0000313" key="7">
    <source>
        <dbReference type="Proteomes" id="UP000366766"/>
    </source>
</evidence>
<dbReference type="Gene3D" id="3.40.50.300">
    <property type="entry name" value="P-loop containing nucleotide triphosphate hydrolases"/>
    <property type="match status" value="1"/>
</dbReference>
<evidence type="ECO:0000313" key="4">
    <source>
        <dbReference type="EMBL" id="MZS88040.1"/>
    </source>
</evidence>
<accession>A0A173YXW4</accession>
<dbReference type="GO" id="GO:0016887">
    <property type="term" value="F:ATP hydrolysis activity"/>
    <property type="evidence" value="ECO:0007669"/>
    <property type="project" value="InterPro"/>
</dbReference>
<feature type="domain" description="ATPase AAA-type core" evidence="1">
    <location>
        <begin position="48"/>
        <end position="372"/>
    </location>
</feature>
<dbReference type="SUPFAM" id="SSF52540">
    <property type="entry name" value="P-loop containing nucleoside triphosphate hydrolases"/>
    <property type="match status" value="1"/>
</dbReference>
<dbReference type="InterPro" id="IPR003959">
    <property type="entry name" value="ATPase_AAA_core"/>
</dbReference>
<dbReference type="Proteomes" id="UP000366766">
    <property type="component" value="Unassembled WGS sequence"/>
</dbReference>
<dbReference type="Proteomes" id="UP000477285">
    <property type="component" value="Unassembled WGS sequence"/>
</dbReference>
<dbReference type="InterPro" id="IPR027417">
    <property type="entry name" value="P-loop_NTPase"/>
</dbReference>